<dbReference type="SUPFAM" id="SSF81464">
    <property type="entry name" value="Cytochrome c oxidase subunit II-like, transmembrane region"/>
    <property type="match status" value="1"/>
</dbReference>
<gene>
    <name evidence="5" type="ORF">ABXR19_09980</name>
</gene>
<evidence type="ECO:0000256" key="2">
    <source>
        <dbReference type="ARBA" id="ARBA00022692"/>
    </source>
</evidence>
<dbReference type="InterPro" id="IPR036257">
    <property type="entry name" value="Cyt_c_oxidase_su2_TM_sf"/>
</dbReference>
<dbReference type="Gene3D" id="1.10.287.90">
    <property type="match status" value="1"/>
</dbReference>
<keyword evidence="6" id="KW-1185">Reference proteome</keyword>
<accession>A0ABV2TNA8</accession>
<keyword evidence="3 4" id="KW-0472">Membrane</keyword>
<evidence type="ECO:0000256" key="1">
    <source>
        <dbReference type="ARBA" id="ARBA00004370"/>
    </source>
</evidence>
<feature type="transmembrane region" description="Helical" evidence="4">
    <location>
        <begin position="48"/>
        <end position="67"/>
    </location>
</feature>
<organism evidence="5 6">
    <name type="scientific">Uliginosibacterium flavum</name>
    <dbReference type="NCBI Taxonomy" id="1396831"/>
    <lineage>
        <taxon>Bacteria</taxon>
        <taxon>Pseudomonadati</taxon>
        <taxon>Pseudomonadota</taxon>
        <taxon>Betaproteobacteria</taxon>
        <taxon>Rhodocyclales</taxon>
        <taxon>Zoogloeaceae</taxon>
        <taxon>Uliginosibacterium</taxon>
    </lineage>
</organism>
<reference evidence="5 6" key="1">
    <citation type="submission" date="2024-07" db="EMBL/GenBank/DDBJ databases">
        <title>Uliginosibacterium flavum JJ3220;KACC:17644.</title>
        <authorList>
            <person name="Kim M.K."/>
        </authorList>
    </citation>
    <scope>NUCLEOTIDE SEQUENCE [LARGE SCALE GENOMIC DNA]</scope>
    <source>
        <strain evidence="5 6">KACC:17644</strain>
    </source>
</reference>
<proteinExistence type="predicted"/>
<comment type="subcellular location">
    <subcellularLocation>
        <location evidence="1">Membrane</location>
    </subcellularLocation>
</comment>
<keyword evidence="4" id="KW-1133">Transmembrane helix</keyword>
<dbReference type="RefSeq" id="WP_354600979.1">
    <property type="nucleotide sequence ID" value="NZ_JBEWZI010000009.1"/>
</dbReference>
<evidence type="ECO:0000256" key="3">
    <source>
        <dbReference type="ARBA" id="ARBA00023136"/>
    </source>
</evidence>
<sequence length="85" mass="9520">MSLHNRYMIAISALFAVVFVIMIFSMIKHRRACVRSASKVVGTTGAVQWFWALLPLAILGYINFSLIDTDSGDHPPAKTPQYAHR</sequence>
<evidence type="ECO:0000313" key="6">
    <source>
        <dbReference type="Proteomes" id="UP001549691"/>
    </source>
</evidence>
<evidence type="ECO:0000313" key="5">
    <source>
        <dbReference type="EMBL" id="MET7014517.1"/>
    </source>
</evidence>
<evidence type="ECO:0000256" key="4">
    <source>
        <dbReference type="SAM" id="Phobius"/>
    </source>
</evidence>
<protein>
    <recommendedName>
        <fullName evidence="7">Cytochrome oxidase subunit II transmembrane region profile domain-containing protein</fullName>
    </recommendedName>
</protein>
<comment type="caution">
    <text evidence="5">The sequence shown here is derived from an EMBL/GenBank/DDBJ whole genome shotgun (WGS) entry which is preliminary data.</text>
</comment>
<dbReference type="Proteomes" id="UP001549691">
    <property type="component" value="Unassembled WGS sequence"/>
</dbReference>
<name>A0ABV2TNA8_9RHOO</name>
<evidence type="ECO:0008006" key="7">
    <source>
        <dbReference type="Google" id="ProtNLM"/>
    </source>
</evidence>
<keyword evidence="2 4" id="KW-0812">Transmembrane</keyword>
<feature type="transmembrane region" description="Helical" evidence="4">
    <location>
        <begin position="6"/>
        <end position="27"/>
    </location>
</feature>
<dbReference type="EMBL" id="JBEWZI010000009">
    <property type="protein sequence ID" value="MET7014517.1"/>
    <property type="molecule type" value="Genomic_DNA"/>
</dbReference>